<keyword evidence="4" id="KW-0472">Membrane</keyword>
<keyword evidence="2" id="KW-0645">Protease</keyword>
<dbReference type="Pfam" id="PF02902">
    <property type="entry name" value="Peptidase_C48"/>
    <property type="match status" value="1"/>
</dbReference>
<comment type="similarity">
    <text evidence="1">Belongs to the peptidase C48 family.</text>
</comment>
<evidence type="ECO:0000256" key="2">
    <source>
        <dbReference type="ARBA" id="ARBA00022670"/>
    </source>
</evidence>
<keyword evidence="4" id="KW-0812">Transmembrane</keyword>
<organism evidence="6 7">
    <name type="scientific">Panicum virgatum</name>
    <name type="common">Blackwell switchgrass</name>
    <dbReference type="NCBI Taxonomy" id="38727"/>
    <lineage>
        <taxon>Eukaryota</taxon>
        <taxon>Viridiplantae</taxon>
        <taxon>Streptophyta</taxon>
        <taxon>Embryophyta</taxon>
        <taxon>Tracheophyta</taxon>
        <taxon>Spermatophyta</taxon>
        <taxon>Magnoliopsida</taxon>
        <taxon>Liliopsida</taxon>
        <taxon>Poales</taxon>
        <taxon>Poaceae</taxon>
        <taxon>PACMAD clade</taxon>
        <taxon>Panicoideae</taxon>
        <taxon>Panicodae</taxon>
        <taxon>Paniceae</taxon>
        <taxon>Panicinae</taxon>
        <taxon>Panicum</taxon>
        <taxon>Panicum sect. Hiantes</taxon>
    </lineage>
</organism>
<evidence type="ECO:0000313" key="7">
    <source>
        <dbReference type="Proteomes" id="UP000823388"/>
    </source>
</evidence>
<dbReference type="InterPro" id="IPR038765">
    <property type="entry name" value="Papain-like_cys_pep_sf"/>
</dbReference>
<proteinExistence type="inferred from homology"/>
<dbReference type="EMBL" id="CM029054">
    <property type="protein sequence ID" value="KAG2538830.1"/>
    <property type="molecule type" value="Genomic_DNA"/>
</dbReference>
<evidence type="ECO:0000256" key="4">
    <source>
        <dbReference type="SAM" id="Phobius"/>
    </source>
</evidence>
<gene>
    <name evidence="6" type="ORF">PVAP13_9NG430514</name>
</gene>
<dbReference type="Gene3D" id="3.40.395.10">
    <property type="entry name" value="Adenoviral Proteinase, Chain A"/>
    <property type="match status" value="1"/>
</dbReference>
<keyword evidence="7" id="KW-1185">Reference proteome</keyword>
<name>A0A8T0MNH0_PANVG</name>
<dbReference type="GO" id="GO:0008234">
    <property type="term" value="F:cysteine-type peptidase activity"/>
    <property type="evidence" value="ECO:0007669"/>
    <property type="project" value="InterPro"/>
</dbReference>
<feature type="domain" description="Ubiquitin-like protease family profile" evidence="5">
    <location>
        <begin position="22"/>
        <end position="69"/>
    </location>
</feature>
<evidence type="ECO:0000256" key="1">
    <source>
        <dbReference type="ARBA" id="ARBA00005234"/>
    </source>
</evidence>
<feature type="transmembrane region" description="Helical" evidence="4">
    <location>
        <begin position="32"/>
        <end position="51"/>
    </location>
</feature>
<dbReference type="SUPFAM" id="SSF54001">
    <property type="entry name" value="Cysteine proteinases"/>
    <property type="match status" value="1"/>
</dbReference>
<sequence>MLNKNCKETCQNMYDSLTSQNYKSYILIPYNYGYYWILLILAVESGNRIVFDSMRKLKSAIQHILDPLNR</sequence>
<comment type="caution">
    <text evidence="6">The sequence shown here is derived from an EMBL/GenBank/DDBJ whole genome shotgun (WGS) entry which is preliminary data.</text>
</comment>
<dbReference type="Proteomes" id="UP000823388">
    <property type="component" value="Chromosome 9N"/>
</dbReference>
<accession>A0A8T0MNH0</accession>
<keyword evidence="3" id="KW-0378">Hydrolase</keyword>
<protein>
    <recommendedName>
        <fullName evidence="5">Ubiquitin-like protease family profile domain-containing protein</fullName>
    </recommendedName>
</protein>
<evidence type="ECO:0000313" key="6">
    <source>
        <dbReference type="EMBL" id="KAG2538830.1"/>
    </source>
</evidence>
<dbReference type="InterPro" id="IPR003653">
    <property type="entry name" value="Peptidase_C48_C"/>
</dbReference>
<keyword evidence="4" id="KW-1133">Transmembrane helix</keyword>
<dbReference type="AlphaFoldDB" id="A0A8T0MNH0"/>
<reference evidence="6" key="1">
    <citation type="submission" date="2020-05" db="EMBL/GenBank/DDBJ databases">
        <title>WGS assembly of Panicum virgatum.</title>
        <authorList>
            <person name="Lovell J.T."/>
            <person name="Jenkins J."/>
            <person name="Shu S."/>
            <person name="Juenger T.E."/>
            <person name="Schmutz J."/>
        </authorList>
    </citation>
    <scope>NUCLEOTIDE SEQUENCE</scope>
    <source>
        <strain evidence="6">AP13</strain>
    </source>
</reference>
<evidence type="ECO:0000259" key="5">
    <source>
        <dbReference type="Pfam" id="PF02902"/>
    </source>
</evidence>
<dbReference type="GO" id="GO:0006508">
    <property type="term" value="P:proteolysis"/>
    <property type="evidence" value="ECO:0007669"/>
    <property type="project" value="UniProtKB-KW"/>
</dbReference>
<evidence type="ECO:0000256" key="3">
    <source>
        <dbReference type="ARBA" id="ARBA00022801"/>
    </source>
</evidence>